<sequence>MKEFFSNHPSFPPDVGLAGHIFLLFSLTVVVGGAFQYHRNRKWQRIFKGMQVIQLLLLYGWYLGTRAPISVALPLYHCRLAMFVVLLAPEKSVYKEYFALIGVFGSICALVYPIFDPFPLVHVTIFSFIVGHLALLGNALNSLLLQDSYRLTPRKITGMTFGINTVILLVDVVTGGDYGFLRDLPLLGDFGLIWNYLIESLLFSVILTVFSKIFQAVQLSRQQENEQYKRS</sequence>
<evidence type="ECO:0000313" key="2">
    <source>
        <dbReference type="EMBL" id="ONK29460.1"/>
    </source>
</evidence>
<gene>
    <name evidence="3" type="ORF">BVE84_01375</name>
    <name evidence="2" type="ORF">BVE86_00065</name>
</gene>
<dbReference type="Proteomes" id="UP000188600">
    <property type="component" value="Unassembled WGS sequence"/>
</dbReference>
<reference evidence="4 5" key="1">
    <citation type="submission" date="2016-12" db="EMBL/GenBank/DDBJ databases">
        <authorList>
            <person name="Gulvik C.A."/>
        </authorList>
    </citation>
    <scope>NUCLEOTIDE SEQUENCE [LARGE SCALE GENOMIC DNA]</scope>
    <source>
        <strain evidence="3 5">12-5202</strain>
        <strain evidence="2 4">12-5291</strain>
    </source>
</reference>
<keyword evidence="1" id="KW-0812">Transmembrane</keyword>
<feature type="transmembrane region" description="Helical" evidence="1">
    <location>
        <begin position="97"/>
        <end position="115"/>
    </location>
</feature>
<dbReference type="EMBL" id="MSPR01000002">
    <property type="protein sequence ID" value="ONK30745.1"/>
    <property type="molecule type" value="Genomic_DNA"/>
</dbReference>
<name>A0AB36JSF2_9STRE</name>
<accession>A0AB36JSF2</accession>
<evidence type="ECO:0000256" key="1">
    <source>
        <dbReference type="SAM" id="Phobius"/>
    </source>
</evidence>
<feature type="transmembrane region" description="Helical" evidence="1">
    <location>
        <begin position="121"/>
        <end position="140"/>
    </location>
</feature>
<evidence type="ECO:0000313" key="5">
    <source>
        <dbReference type="Proteomes" id="UP000188946"/>
    </source>
</evidence>
<protein>
    <recommendedName>
        <fullName evidence="6">TIGR02206 family membrane protein</fullName>
    </recommendedName>
</protein>
<dbReference type="AlphaFoldDB" id="A0AB36JSF2"/>
<evidence type="ECO:0008006" key="6">
    <source>
        <dbReference type="Google" id="ProtNLM"/>
    </source>
</evidence>
<comment type="caution">
    <text evidence="2">The sequence shown here is derived from an EMBL/GenBank/DDBJ whole genome shotgun (WGS) entry which is preliminary data.</text>
</comment>
<proteinExistence type="predicted"/>
<dbReference type="Proteomes" id="UP000188946">
    <property type="component" value="Unassembled WGS sequence"/>
</dbReference>
<dbReference type="EMBL" id="MSPT01000001">
    <property type="protein sequence ID" value="ONK29460.1"/>
    <property type="molecule type" value="Genomic_DNA"/>
</dbReference>
<evidence type="ECO:0000313" key="4">
    <source>
        <dbReference type="Proteomes" id="UP000188600"/>
    </source>
</evidence>
<keyword evidence="1" id="KW-1133">Transmembrane helix</keyword>
<evidence type="ECO:0000313" key="3">
    <source>
        <dbReference type="EMBL" id="ONK30745.1"/>
    </source>
</evidence>
<keyword evidence="1" id="KW-0472">Membrane</keyword>
<dbReference type="RefSeq" id="WP_076995297.1">
    <property type="nucleotide sequence ID" value="NZ_MSPR01000002.1"/>
</dbReference>
<dbReference type="Pfam" id="PF14808">
    <property type="entry name" value="TMEM164"/>
    <property type="match status" value="1"/>
</dbReference>
<feature type="transmembrane region" description="Helical" evidence="1">
    <location>
        <begin position="161"/>
        <end position="181"/>
    </location>
</feature>
<feature type="transmembrane region" description="Helical" evidence="1">
    <location>
        <begin position="15"/>
        <end position="34"/>
    </location>
</feature>
<feature type="transmembrane region" description="Helical" evidence="1">
    <location>
        <begin position="193"/>
        <end position="214"/>
    </location>
</feature>
<keyword evidence="5" id="KW-1185">Reference proteome</keyword>
<organism evidence="2 4">
    <name type="scientific">Streptococcus azizii</name>
    <dbReference type="NCBI Taxonomy" id="1579424"/>
    <lineage>
        <taxon>Bacteria</taxon>
        <taxon>Bacillati</taxon>
        <taxon>Bacillota</taxon>
        <taxon>Bacilli</taxon>
        <taxon>Lactobacillales</taxon>
        <taxon>Streptococcaceae</taxon>
        <taxon>Streptococcus</taxon>
    </lineage>
</organism>